<gene>
    <name evidence="2" type="ORF">GGR36_003163</name>
</gene>
<protein>
    <submittedName>
        <fullName evidence="2">Lysophospholipase L1-like esterase</fullName>
    </submittedName>
</protein>
<dbReference type="SUPFAM" id="SSF52266">
    <property type="entry name" value="SGNH hydrolase"/>
    <property type="match status" value="1"/>
</dbReference>
<evidence type="ECO:0000259" key="1">
    <source>
        <dbReference type="Pfam" id="PF13472"/>
    </source>
</evidence>
<dbReference type="GO" id="GO:0004622">
    <property type="term" value="F:phosphatidylcholine lysophospholipase activity"/>
    <property type="evidence" value="ECO:0007669"/>
    <property type="project" value="TreeGrafter"/>
</dbReference>
<dbReference type="RefSeq" id="WP_183635737.1">
    <property type="nucleotide sequence ID" value="NZ_BAABLE010000005.1"/>
</dbReference>
<accession>A0A840BTY3</accession>
<dbReference type="Pfam" id="PF13472">
    <property type="entry name" value="Lipase_GDSL_2"/>
    <property type="match status" value="1"/>
</dbReference>
<proteinExistence type="predicted"/>
<dbReference type="PANTHER" id="PTHR30383">
    <property type="entry name" value="THIOESTERASE 1/PROTEASE 1/LYSOPHOSPHOLIPASE L1"/>
    <property type="match status" value="1"/>
</dbReference>
<name>A0A840BTY3_9RHOO</name>
<dbReference type="Gene3D" id="3.40.50.1110">
    <property type="entry name" value="SGNH hydrolase"/>
    <property type="match status" value="1"/>
</dbReference>
<dbReference type="CDD" id="cd01833">
    <property type="entry name" value="XynB_like"/>
    <property type="match status" value="1"/>
</dbReference>
<dbReference type="Proteomes" id="UP000561045">
    <property type="component" value="Unassembled WGS sequence"/>
</dbReference>
<evidence type="ECO:0000313" key="2">
    <source>
        <dbReference type="EMBL" id="MBB4013817.1"/>
    </source>
</evidence>
<feature type="domain" description="SGNH hydrolase-type esterase" evidence="1">
    <location>
        <begin position="70"/>
        <end position="256"/>
    </location>
</feature>
<sequence>MATLRMALARAQGSVSHSSGRLTRSALLLGLCGLVACGGGGAGDARTAGTQTAVALEAPVWLNTGVRVMALGDSITEGWPSSYGGYRYELYRRFIALNLPVDFVGGLTNTSNGLPDPAHEGHGGWTSYELRDGRRSDPAAGNVTQWIASARPDVILLLAGTNDVYTTINDGTIAADLLALVDRVRASAPQAELFVGTTLPLRESAANARIDRFTPTVRQGISTRMQTDEHLHLVDTHAAVSVADLAPDGVHVDPQGDGNARLADAWLSAILPTLQRLNAK</sequence>
<comment type="caution">
    <text evidence="2">The sequence shown here is derived from an EMBL/GenBank/DDBJ whole genome shotgun (WGS) entry which is preliminary data.</text>
</comment>
<dbReference type="PANTHER" id="PTHR30383:SF5">
    <property type="entry name" value="SGNH HYDROLASE-TYPE ESTERASE DOMAIN-CONTAINING PROTEIN"/>
    <property type="match status" value="1"/>
</dbReference>
<organism evidence="2 3">
    <name type="scientific">Niveibacterium umoris</name>
    <dbReference type="NCBI Taxonomy" id="1193620"/>
    <lineage>
        <taxon>Bacteria</taxon>
        <taxon>Pseudomonadati</taxon>
        <taxon>Pseudomonadota</taxon>
        <taxon>Betaproteobacteria</taxon>
        <taxon>Rhodocyclales</taxon>
        <taxon>Rhodocyclaceae</taxon>
        <taxon>Niveibacterium</taxon>
    </lineage>
</organism>
<reference evidence="2 3" key="1">
    <citation type="submission" date="2020-08" db="EMBL/GenBank/DDBJ databases">
        <title>Genomic Encyclopedia of Type Strains, Phase IV (KMG-IV): sequencing the most valuable type-strain genomes for metagenomic binning, comparative biology and taxonomic classification.</title>
        <authorList>
            <person name="Goeker M."/>
        </authorList>
    </citation>
    <scope>NUCLEOTIDE SEQUENCE [LARGE SCALE GENOMIC DNA]</scope>
    <source>
        <strain evidence="2 3">DSM 106739</strain>
    </source>
</reference>
<dbReference type="InterPro" id="IPR013830">
    <property type="entry name" value="SGNH_hydro"/>
</dbReference>
<dbReference type="AlphaFoldDB" id="A0A840BTY3"/>
<evidence type="ECO:0000313" key="3">
    <source>
        <dbReference type="Proteomes" id="UP000561045"/>
    </source>
</evidence>
<dbReference type="InterPro" id="IPR051532">
    <property type="entry name" value="Ester_Hydrolysis_Enzymes"/>
</dbReference>
<dbReference type="InterPro" id="IPR036514">
    <property type="entry name" value="SGNH_hydro_sf"/>
</dbReference>
<dbReference type="EMBL" id="JACIET010000002">
    <property type="protein sequence ID" value="MBB4013817.1"/>
    <property type="molecule type" value="Genomic_DNA"/>
</dbReference>
<keyword evidence="3" id="KW-1185">Reference proteome</keyword>